<dbReference type="PROSITE" id="PS50977">
    <property type="entry name" value="HTH_TETR_2"/>
    <property type="match status" value="1"/>
</dbReference>
<feature type="DNA-binding region" description="H-T-H motif" evidence="5">
    <location>
        <begin position="39"/>
        <end position="58"/>
    </location>
</feature>
<dbReference type="InterPro" id="IPR050109">
    <property type="entry name" value="HTH-type_TetR-like_transc_reg"/>
</dbReference>
<evidence type="ECO:0000256" key="4">
    <source>
        <dbReference type="ARBA" id="ARBA00023163"/>
    </source>
</evidence>
<gene>
    <name evidence="7" type="ORF">AB0I59_28700</name>
</gene>
<evidence type="ECO:0000259" key="6">
    <source>
        <dbReference type="PROSITE" id="PS50977"/>
    </source>
</evidence>
<feature type="domain" description="HTH tetR-type" evidence="6">
    <location>
        <begin position="16"/>
        <end position="76"/>
    </location>
</feature>
<dbReference type="Pfam" id="PF17932">
    <property type="entry name" value="TetR_C_24"/>
    <property type="match status" value="1"/>
</dbReference>
<evidence type="ECO:0000256" key="3">
    <source>
        <dbReference type="ARBA" id="ARBA00023125"/>
    </source>
</evidence>
<dbReference type="PANTHER" id="PTHR30055">
    <property type="entry name" value="HTH-TYPE TRANSCRIPTIONAL REGULATOR RUTR"/>
    <property type="match status" value="1"/>
</dbReference>
<keyword evidence="1" id="KW-0678">Repressor</keyword>
<dbReference type="InterPro" id="IPR041490">
    <property type="entry name" value="KstR2_TetR_C"/>
</dbReference>
<keyword evidence="4" id="KW-0804">Transcription</keyword>
<dbReference type="PRINTS" id="PR00455">
    <property type="entry name" value="HTHTETR"/>
</dbReference>
<dbReference type="Proteomes" id="UP001551675">
    <property type="component" value="Unassembled WGS sequence"/>
</dbReference>
<dbReference type="RefSeq" id="WP_358137844.1">
    <property type="nucleotide sequence ID" value="NZ_JBFALK010000017.1"/>
</dbReference>
<sequence>MSPRRRDSASTAAARAERRAELLAAAAEVFALRGYAVTTVREVADAAGILGGSLYYHFDSKESMADEILSAFLTDMWAAYEEVLDAGLGARETFRALIGASFQTIDHHRPAVVIYQNESKHLTTNPRFSYLLDSQQRFREVWLSVLDRGVLDGELRADLDTGLIYRFIRDTVWVAASWYRNDGPLSADEIARQYLAMVLEGILQPKEF</sequence>
<evidence type="ECO:0000256" key="2">
    <source>
        <dbReference type="ARBA" id="ARBA00023015"/>
    </source>
</evidence>
<organism evidence="7 8">
    <name type="scientific">Microtetraspora glauca</name>
    <dbReference type="NCBI Taxonomy" id="1996"/>
    <lineage>
        <taxon>Bacteria</taxon>
        <taxon>Bacillati</taxon>
        <taxon>Actinomycetota</taxon>
        <taxon>Actinomycetes</taxon>
        <taxon>Streptosporangiales</taxon>
        <taxon>Streptosporangiaceae</taxon>
        <taxon>Microtetraspora</taxon>
    </lineage>
</organism>
<dbReference type="Gene3D" id="1.10.10.60">
    <property type="entry name" value="Homeodomain-like"/>
    <property type="match status" value="1"/>
</dbReference>
<evidence type="ECO:0000313" key="8">
    <source>
        <dbReference type="Proteomes" id="UP001551675"/>
    </source>
</evidence>
<keyword evidence="8" id="KW-1185">Reference proteome</keyword>
<protein>
    <submittedName>
        <fullName evidence="7">TetR/AcrR family transcriptional regulator</fullName>
    </submittedName>
</protein>
<proteinExistence type="predicted"/>
<dbReference type="InterPro" id="IPR001647">
    <property type="entry name" value="HTH_TetR"/>
</dbReference>
<keyword evidence="3 5" id="KW-0238">DNA-binding</keyword>
<reference evidence="7 8" key="1">
    <citation type="submission" date="2024-06" db="EMBL/GenBank/DDBJ databases">
        <title>The Natural Products Discovery Center: Release of the First 8490 Sequenced Strains for Exploring Actinobacteria Biosynthetic Diversity.</title>
        <authorList>
            <person name="Kalkreuter E."/>
            <person name="Kautsar S.A."/>
            <person name="Yang D."/>
            <person name="Bader C.D."/>
            <person name="Teijaro C.N."/>
            <person name="Fluegel L."/>
            <person name="Davis C.M."/>
            <person name="Simpson J.R."/>
            <person name="Lauterbach L."/>
            <person name="Steele A.D."/>
            <person name="Gui C."/>
            <person name="Meng S."/>
            <person name="Li G."/>
            <person name="Viehrig K."/>
            <person name="Ye F."/>
            <person name="Su P."/>
            <person name="Kiefer A.F."/>
            <person name="Nichols A."/>
            <person name="Cepeda A.J."/>
            <person name="Yan W."/>
            <person name="Fan B."/>
            <person name="Jiang Y."/>
            <person name="Adhikari A."/>
            <person name="Zheng C.-J."/>
            <person name="Schuster L."/>
            <person name="Cowan T.M."/>
            <person name="Smanski M.J."/>
            <person name="Chevrette M.G."/>
            <person name="De Carvalho L.P.S."/>
            <person name="Shen B."/>
        </authorList>
    </citation>
    <scope>NUCLEOTIDE SEQUENCE [LARGE SCALE GENOMIC DNA]</scope>
    <source>
        <strain evidence="7 8">NPDC050100</strain>
    </source>
</reference>
<evidence type="ECO:0000256" key="5">
    <source>
        <dbReference type="PROSITE-ProRule" id="PRU00335"/>
    </source>
</evidence>
<dbReference type="InterPro" id="IPR009057">
    <property type="entry name" value="Homeodomain-like_sf"/>
</dbReference>
<dbReference type="EMBL" id="JBFALK010000017">
    <property type="protein sequence ID" value="MEV0972602.1"/>
    <property type="molecule type" value="Genomic_DNA"/>
</dbReference>
<dbReference type="PANTHER" id="PTHR30055:SF175">
    <property type="entry name" value="HTH-TYPE TRANSCRIPTIONAL REPRESSOR KSTR2"/>
    <property type="match status" value="1"/>
</dbReference>
<dbReference type="InterPro" id="IPR036271">
    <property type="entry name" value="Tet_transcr_reg_TetR-rel_C_sf"/>
</dbReference>
<name>A0ABV3GLU1_MICGL</name>
<comment type="caution">
    <text evidence="7">The sequence shown here is derived from an EMBL/GenBank/DDBJ whole genome shotgun (WGS) entry which is preliminary data.</text>
</comment>
<evidence type="ECO:0000313" key="7">
    <source>
        <dbReference type="EMBL" id="MEV0972602.1"/>
    </source>
</evidence>
<evidence type="ECO:0000256" key="1">
    <source>
        <dbReference type="ARBA" id="ARBA00022491"/>
    </source>
</evidence>
<dbReference type="SUPFAM" id="SSF46689">
    <property type="entry name" value="Homeodomain-like"/>
    <property type="match status" value="1"/>
</dbReference>
<keyword evidence="2" id="KW-0805">Transcription regulation</keyword>
<dbReference type="Pfam" id="PF00440">
    <property type="entry name" value="TetR_N"/>
    <property type="match status" value="1"/>
</dbReference>
<dbReference type="SUPFAM" id="SSF48498">
    <property type="entry name" value="Tetracyclin repressor-like, C-terminal domain"/>
    <property type="match status" value="1"/>
</dbReference>
<dbReference type="Gene3D" id="1.10.357.10">
    <property type="entry name" value="Tetracycline Repressor, domain 2"/>
    <property type="match status" value="1"/>
</dbReference>
<accession>A0ABV3GLU1</accession>